<evidence type="ECO:0000256" key="3">
    <source>
        <dbReference type="PIRSR" id="PIRSR602401-1"/>
    </source>
</evidence>
<protein>
    <submittedName>
        <fullName evidence="5">Cytochrome P450</fullName>
    </submittedName>
</protein>
<evidence type="ECO:0000256" key="1">
    <source>
        <dbReference type="ARBA" id="ARBA00001971"/>
    </source>
</evidence>
<dbReference type="Proteomes" id="UP000298438">
    <property type="component" value="Unassembled WGS sequence"/>
</dbReference>
<dbReference type="InterPro" id="IPR050121">
    <property type="entry name" value="Cytochrome_P450_monoxygenase"/>
</dbReference>
<evidence type="ECO:0000256" key="4">
    <source>
        <dbReference type="RuleBase" id="RU000461"/>
    </source>
</evidence>
<dbReference type="PRINTS" id="PR00385">
    <property type="entry name" value="P450"/>
</dbReference>
<accession>A0A4Y9S8T1</accession>
<keyword evidence="6" id="KW-1185">Reference proteome</keyword>
<feature type="binding site" description="axial binding residue" evidence="3">
    <location>
        <position position="422"/>
    </location>
    <ligand>
        <name>heme</name>
        <dbReference type="ChEBI" id="CHEBI:30413"/>
    </ligand>
    <ligandPart>
        <name>Fe</name>
        <dbReference type="ChEBI" id="CHEBI:18248"/>
    </ligandPart>
</feature>
<proteinExistence type="inferred from homology"/>
<dbReference type="GO" id="GO:0005506">
    <property type="term" value="F:iron ion binding"/>
    <property type="evidence" value="ECO:0007669"/>
    <property type="project" value="InterPro"/>
</dbReference>
<comment type="cofactor">
    <cofactor evidence="1 3">
        <name>heme</name>
        <dbReference type="ChEBI" id="CHEBI:30413"/>
    </cofactor>
</comment>
<dbReference type="RefSeq" id="WP_135208269.1">
    <property type="nucleotide sequence ID" value="NZ_SPVF01000210.1"/>
</dbReference>
<sequence>MTTLTDTARLRPISSLPSPGGLPILGNVHQLDKDRAHLVLEEWSRQLGPLYRYRMLHLEIVVCALHDTTASLLRARPDRFRRTVRTAEIMEELGVSGVFSAEGDAWRAQRKTVMRALTPEVVHRFHPTLRAMTERLRRRWMTQLAAGAQPDVLRDLKAWTLDVTISLAMGQDINTLEHPDNPLQRDIEYVFATLGRRVVSALPYWRYVQLPQDREAVAAMARIRQAVTGFIAETRARLGDEPERCVRPSNLLEALLVLAEEPNSGVTDHLVVSEAITMVFAGEDTTSNSAAWLLDFAARDARVAAAITKEADAILGAETVLPDHHAFDRFTYLEAAIREAMRLKPVAAIMPLEAIEETDIEGVRIPKGTIIVLLLRRGAELAMRLPDWPQFRPERWLEEGAQQAVDDPGRAMFPFGGGPRFCPGRYLAMAEMKVALSMLFKNFDLSLDANAPPVKECFTFTVTPSALPVLLAARAVPA</sequence>
<dbReference type="PRINTS" id="PR00463">
    <property type="entry name" value="EP450I"/>
</dbReference>
<keyword evidence="4" id="KW-0503">Monooxygenase</keyword>
<organism evidence="5 6">
    <name type="scientific">Zemynaea arenosa</name>
    <dbReference type="NCBI Taxonomy" id="2561931"/>
    <lineage>
        <taxon>Bacteria</taxon>
        <taxon>Pseudomonadati</taxon>
        <taxon>Pseudomonadota</taxon>
        <taxon>Betaproteobacteria</taxon>
        <taxon>Burkholderiales</taxon>
        <taxon>Oxalobacteraceae</taxon>
        <taxon>Telluria group</taxon>
        <taxon>Zemynaea</taxon>
    </lineage>
</organism>
<dbReference type="SUPFAM" id="SSF48264">
    <property type="entry name" value="Cytochrome P450"/>
    <property type="match status" value="1"/>
</dbReference>
<dbReference type="GO" id="GO:0016705">
    <property type="term" value="F:oxidoreductase activity, acting on paired donors, with incorporation or reduction of molecular oxygen"/>
    <property type="evidence" value="ECO:0007669"/>
    <property type="project" value="InterPro"/>
</dbReference>
<dbReference type="InterPro" id="IPR036396">
    <property type="entry name" value="Cyt_P450_sf"/>
</dbReference>
<dbReference type="AlphaFoldDB" id="A0A4Y9S8T1"/>
<keyword evidence="3 4" id="KW-0479">Metal-binding</keyword>
<dbReference type="InterPro" id="IPR002401">
    <property type="entry name" value="Cyt_P450_E_grp-I"/>
</dbReference>
<dbReference type="Gene3D" id="1.10.630.10">
    <property type="entry name" value="Cytochrome P450"/>
    <property type="match status" value="1"/>
</dbReference>
<dbReference type="Pfam" id="PF00067">
    <property type="entry name" value="p450"/>
    <property type="match status" value="1"/>
</dbReference>
<comment type="similarity">
    <text evidence="2 4">Belongs to the cytochrome P450 family.</text>
</comment>
<evidence type="ECO:0000256" key="2">
    <source>
        <dbReference type="ARBA" id="ARBA00010617"/>
    </source>
</evidence>
<keyword evidence="4" id="KW-0560">Oxidoreductase</keyword>
<dbReference type="PANTHER" id="PTHR24305:SF166">
    <property type="entry name" value="CYTOCHROME P450 12A4, MITOCHONDRIAL-RELATED"/>
    <property type="match status" value="1"/>
</dbReference>
<dbReference type="InterPro" id="IPR001128">
    <property type="entry name" value="Cyt_P450"/>
</dbReference>
<dbReference type="GO" id="GO:0004497">
    <property type="term" value="F:monooxygenase activity"/>
    <property type="evidence" value="ECO:0007669"/>
    <property type="project" value="UniProtKB-KW"/>
</dbReference>
<gene>
    <name evidence="5" type="ORF">E4L96_16290</name>
</gene>
<dbReference type="OrthoDB" id="9764248at2"/>
<reference evidence="5 6" key="1">
    <citation type="submission" date="2019-03" db="EMBL/GenBank/DDBJ databases">
        <title>Draft Genome Sequence of Massilia arenosa sp. nov., a Novel Massilia Species Isolated from a Sandy-loam Maize Soil.</title>
        <authorList>
            <person name="Raths R."/>
            <person name="Peta V."/>
            <person name="Bucking H."/>
        </authorList>
    </citation>
    <scope>NUCLEOTIDE SEQUENCE [LARGE SCALE GENOMIC DNA]</scope>
    <source>
        <strain evidence="5 6">MC02</strain>
    </source>
</reference>
<keyword evidence="3 4" id="KW-0408">Iron</keyword>
<dbReference type="EMBL" id="SPVF01000210">
    <property type="protein sequence ID" value="TFW16507.1"/>
    <property type="molecule type" value="Genomic_DNA"/>
</dbReference>
<dbReference type="GO" id="GO:0020037">
    <property type="term" value="F:heme binding"/>
    <property type="evidence" value="ECO:0007669"/>
    <property type="project" value="InterPro"/>
</dbReference>
<keyword evidence="3 4" id="KW-0349">Heme</keyword>
<comment type="caution">
    <text evidence="5">The sequence shown here is derived from an EMBL/GenBank/DDBJ whole genome shotgun (WGS) entry which is preliminary data.</text>
</comment>
<evidence type="ECO:0000313" key="5">
    <source>
        <dbReference type="EMBL" id="TFW16507.1"/>
    </source>
</evidence>
<name>A0A4Y9S8T1_9BURK</name>
<dbReference type="PANTHER" id="PTHR24305">
    <property type="entry name" value="CYTOCHROME P450"/>
    <property type="match status" value="1"/>
</dbReference>
<dbReference type="InterPro" id="IPR017972">
    <property type="entry name" value="Cyt_P450_CS"/>
</dbReference>
<dbReference type="PROSITE" id="PS00086">
    <property type="entry name" value="CYTOCHROME_P450"/>
    <property type="match status" value="1"/>
</dbReference>
<evidence type="ECO:0000313" key="6">
    <source>
        <dbReference type="Proteomes" id="UP000298438"/>
    </source>
</evidence>